<proteinExistence type="predicted"/>
<name>A0ABR4XTZ9_9LACO</name>
<dbReference type="Proteomes" id="UP000030023">
    <property type="component" value="Unassembled WGS sequence"/>
</dbReference>
<gene>
    <name evidence="1" type="ORF">Q757_00740</name>
</gene>
<comment type="caution">
    <text evidence="1">The sequence shown here is derived from an EMBL/GenBank/DDBJ whole genome shotgun (WGS) entry which is preliminary data.</text>
</comment>
<dbReference type="EMBL" id="AXCV01000014">
    <property type="protein sequence ID" value="KGO32479.1"/>
    <property type="molecule type" value="Genomic_DNA"/>
</dbReference>
<organism evidence="1 2">
    <name type="scientific">Oenococcus alcoholitolerans</name>
    <dbReference type="NCBI Taxonomy" id="931074"/>
    <lineage>
        <taxon>Bacteria</taxon>
        <taxon>Bacillati</taxon>
        <taxon>Bacillota</taxon>
        <taxon>Bacilli</taxon>
        <taxon>Lactobacillales</taxon>
        <taxon>Lactobacillaceae</taxon>
        <taxon>Oenococcus</taxon>
    </lineage>
</organism>
<evidence type="ECO:0000313" key="2">
    <source>
        <dbReference type="Proteomes" id="UP000030023"/>
    </source>
</evidence>
<accession>A0ABR4XTZ9</accession>
<sequence>MSVLFLKLKGRVGNIGGYIVMRFFAEAAIVKTGIANKIDKKIIENLLIKLCIPEIRLS</sequence>
<evidence type="ECO:0000313" key="1">
    <source>
        <dbReference type="EMBL" id="KGO32479.1"/>
    </source>
</evidence>
<protein>
    <submittedName>
        <fullName evidence="1">Uncharacterized protein</fullName>
    </submittedName>
</protein>
<reference evidence="1 2" key="1">
    <citation type="journal article" date="2014" name="Antonie Van Leeuwenhoek">
        <title>Oenococcus alcoholitolerans sp. nov., a lactic acid bacteria isolated from cachaca and ethanol fermentation processes.</title>
        <authorList>
            <person name="Badotti F."/>
            <person name="Moreira A.P."/>
            <person name="Tonon L.A."/>
            <person name="de Lucena B.T."/>
            <person name="Gomes Fde C."/>
            <person name="Kruger R."/>
            <person name="Thompson C.C."/>
            <person name="de Morais M.A.Jr."/>
            <person name="Rosa C.A."/>
            <person name="Thompson F.L."/>
        </authorList>
    </citation>
    <scope>NUCLEOTIDE SEQUENCE [LARGE SCALE GENOMIC DNA]</scope>
    <source>
        <strain evidence="1 2">UFRJ-M7.2.18</strain>
    </source>
</reference>
<keyword evidence="2" id="KW-1185">Reference proteome</keyword>